<proteinExistence type="predicted"/>
<dbReference type="InParanoid" id="A0A1X7SNA8"/>
<organism evidence="1">
    <name type="scientific">Amphimedon queenslandica</name>
    <name type="common">Sponge</name>
    <dbReference type="NCBI Taxonomy" id="400682"/>
    <lineage>
        <taxon>Eukaryota</taxon>
        <taxon>Metazoa</taxon>
        <taxon>Porifera</taxon>
        <taxon>Demospongiae</taxon>
        <taxon>Heteroscleromorpha</taxon>
        <taxon>Haplosclerida</taxon>
        <taxon>Niphatidae</taxon>
        <taxon>Amphimedon</taxon>
    </lineage>
</organism>
<name>A0A1X7SNA8_AMPQE</name>
<accession>A0A1X7SNA8</accession>
<dbReference type="EnsemblMetazoa" id="Aqu2.1.03569_001">
    <property type="protein sequence ID" value="Aqu2.1.03569_001"/>
    <property type="gene ID" value="Aqu2.1.03569"/>
</dbReference>
<sequence length="217" mass="23794">MATSTALHQVKSWPSELKTVTLQYNIGSGSPDVSIPLSLPYNSSGQTVMEVAASTDSKFDFTSKYYNKALGYSLVEIGGKQADESFYWELLVGPTGSKNLQRSPSGYSNWIPYDKSTMRWEPAKSVHLIITNIGTKGFDSYVSAGVDTSGFGIMKAAEDLQFNYDYGAHKVQSIEGVGGNWILSVGPDLGHLSQYTGSIEEYIPENNYIMKWSIAPQ</sequence>
<evidence type="ECO:0000313" key="1">
    <source>
        <dbReference type="EnsemblMetazoa" id="Aqu2.1.03569_001"/>
    </source>
</evidence>
<reference evidence="1" key="1">
    <citation type="submission" date="2017-05" db="UniProtKB">
        <authorList>
            <consortium name="EnsemblMetazoa"/>
        </authorList>
    </citation>
    <scope>IDENTIFICATION</scope>
</reference>
<dbReference type="AlphaFoldDB" id="A0A1X7SNA8"/>
<protein>
    <submittedName>
        <fullName evidence="1">Uncharacterized protein</fullName>
    </submittedName>
</protein>
<dbReference type="Gene3D" id="2.170.130.30">
    <property type="match status" value="1"/>
</dbReference>